<dbReference type="PROSITE" id="PS00109">
    <property type="entry name" value="PROTEIN_KINASE_TYR"/>
    <property type="match status" value="1"/>
</dbReference>
<dbReference type="Proteomes" id="UP000288079">
    <property type="component" value="Unassembled WGS sequence"/>
</dbReference>
<name>A0A401LNN9_9BACE</name>
<gene>
    <name evidence="1" type="ORF">KGMB02408_00930</name>
</gene>
<sequence length="306" mass="36211">MRNMRTTINPKYEYLQEQIEHIPELFEKRGEVIYEARNVLRRAFIGDVEVVVKSFMRPHIINRVAYSFFRKSKAVRSYIYSTEIINHGFCSPEPVAVIEQYHLGLLTNSYYICRYDDGETVRSLMSGTVAGNEEKLKAFARYTVDLHRAGILHLDYSPGNILIHSSEEGYSFSLVDVNRMCLVSQVDCETVAENLRRLCNSREVLNYIVGEYASILGWDVKKMQERATWYSDRFFADFTFRRAVKKIHGRHIPSIILYFKTFRRLRKLLGESSPLSRWLYKKEKQMYHTYFSQYDYRHVFSPEYAD</sequence>
<evidence type="ECO:0000313" key="2">
    <source>
        <dbReference type="Proteomes" id="UP000288079"/>
    </source>
</evidence>
<keyword evidence="2" id="KW-1185">Reference proteome</keyword>
<dbReference type="InterPro" id="IPR011009">
    <property type="entry name" value="Kinase-like_dom_sf"/>
</dbReference>
<dbReference type="SUPFAM" id="SSF56112">
    <property type="entry name" value="Protein kinase-like (PK-like)"/>
    <property type="match status" value="1"/>
</dbReference>
<dbReference type="Pfam" id="PF06293">
    <property type="entry name" value="Kdo"/>
    <property type="match status" value="1"/>
</dbReference>
<proteinExistence type="predicted"/>
<comment type="caution">
    <text evidence="1">The sequence shown here is derived from an EMBL/GenBank/DDBJ whole genome shotgun (WGS) entry which is preliminary data.</text>
</comment>
<dbReference type="EMBL" id="BHWB01000001">
    <property type="protein sequence ID" value="GCB33148.1"/>
    <property type="molecule type" value="Genomic_DNA"/>
</dbReference>
<organism evidence="1 2">
    <name type="scientific">Bacteroides faecalis</name>
    <dbReference type="NCBI Taxonomy" id="2447885"/>
    <lineage>
        <taxon>Bacteria</taxon>
        <taxon>Pseudomonadati</taxon>
        <taxon>Bacteroidota</taxon>
        <taxon>Bacteroidia</taxon>
        <taxon>Bacteroidales</taxon>
        <taxon>Bacteroidaceae</taxon>
        <taxon>Bacteroides</taxon>
    </lineage>
</organism>
<accession>A0A401LNN9</accession>
<dbReference type="GO" id="GO:0004672">
    <property type="term" value="F:protein kinase activity"/>
    <property type="evidence" value="ECO:0007669"/>
    <property type="project" value="InterPro"/>
</dbReference>
<evidence type="ECO:0008006" key="3">
    <source>
        <dbReference type="Google" id="ProtNLM"/>
    </source>
</evidence>
<protein>
    <recommendedName>
        <fullName evidence="3">Serine/threonine protein kinase</fullName>
    </recommendedName>
</protein>
<evidence type="ECO:0000313" key="1">
    <source>
        <dbReference type="EMBL" id="GCB33148.1"/>
    </source>
</evidence>
<reference evidence="1 2" key="1">
    <citation type="submission" date="2018-10" db="EMBL/GenBank/DDBJ databases">
        <title>Draft Genome Sequence of Bacteroides sp. KCTC 15687.</title>
        <authorList>
            <person name="Yu S.Y."/>
            <person name="Kim J.S."/>
            <person name="Oh B.S."/>
            <person name="Park S.H."/>
            <person name="Kang S.W."/>
            <person name="Park J.E."/>
            <person name="Choi S.H."/>
            <person name="Han K.I."/>
            <person name="Lee K.C."/>
            <person name="Eom M.K."/>
            <person name="Suh M.K."/>
            <person name="Lee D.H."/>
            <person name="Yoon H."/>
            <person name="Kim B."/>
            <person name="Yang S.J."/>
            <person name="Lee J.S."/>
            <person name="Lee J.H."/>
        </authorList>
    </citation>
    <scope>NUCLEOTIDE SEQUENCE [LARGE SCALE GENOMIC DNA]</scope>
    <source>
        <strain evidence="1 2">KCTC 15687</strain>
    </source>
</reference>
<dbReference type="InterPro" id="IPR008266">
    <property type="entry name" value="Tyr_kinase_AS"/>
</dbReference>
<dbReference type="AlphaFoldDB" id="A0A401LNN9"/>